<dbReference type="AlphaFoldDB" id="A0A9P0KD64"/>
<accession>A0A9P0KD64</accession>
<name>A0A9P0KD64_ACAOB</name>
<comment type="caution">
    <text evidence="1">The sequence shown here is derived from an EMBL/GenBank/DDBJ whole genome shotgun (WGS) entry which is preliminary data.</text>
</comment>
<sequence length="68" mass="8010">MRNNINDIINEARSICTEPQGSKRRRRNNSSHDHRLAALEGCDNIISIQRSFGSRIPSFPRTFWRILW</sequence>
<gene>
    <name evidence="1" type="ORF">ACAOBT_LOCUS9469</name>
</gene>
<dbReference type="EMBL" id="CAKOFQ010006786">
    <property type="protein sequence ID" value="CAH1971533.1"/>
    <property type="molecule type" value="Genomic_DNA"/>
</dbReference>
<dbReference type="Proteomes" id="UP001152888">
    <property type="component" value="Unassembled WGS sequence"/>
</dbReference>
<protein>
    <submittedName>
        <fullName evidence="1">Uncharacterized protein</fullName>
    </submittedName>
</protein>
<evidence type="ECO:0000313" key="2">
    <source>
        <dbReference type="Proteomes" id="UP001152888"/>
    </source>
</evidence>
<dbReference type="OrthoDB" id="6806191at2759"/>
<evidence type="ECO:0000313" key="1">
    <source>
        <dbReference type="EMBL" id="CAH1971533.1"/>
    </source>
</evidence>
<organism evidence="1 2">
    <name type="scientific">Acanthoscelides obtectus</name>
    <name type="common">Bean weevil</name>
    <name type="synonym">Bruchus obtectus</name>
    <dbReference type="NCBI Taxonomy" id="200917"/>
    <lineage>
        <taxon>Eukaryota</taxon>
        <taxon>Metazoa</taxon>
        <taxon>Ecdysozoa</taxon>
        <taxon>Arthropoda</taxon>
        <taxon>Hexapoda</taxon>
        <taxon>Insecta</taxon>
        <taxon>Pterygota</taxon>
        <taxon>Neoptera</taxon>
        <taxon>Endopterygota</taxon>
        <taxon>Coleoptera</taxon>
        <taxon>Polyphaga</taxon>
        <taxon>Cucujiformia</taxon>
        <taxon>Chrysomeloidea</taxon>
        <taxon>Chrysomelidae</taxon>
        <taxon>Bruchinae</taxon>
        <taxon>Bruchini</taxon>
        <taxon>Acanthoscelides</taxon>
    </lineage>
</organism>
<reference evidence="1" key="1">
    <citation type="submission" date="2022-03" db="EMBL/GenBank/DDBJ databases">
        <authorList>
            <person name="Sayadi A."/>
        </authorList>
    </citation>
    <scope>NUCLEOTIDE SEQUENCE</scope>
</reference>
<proteinExistence type="predicted"/>
<keyword evidence="2" id="KW-1185">Reference proteome</keyword>